<feature type="domain" description="HTH tetR-type" evidence="3">
    <location>
        <begin position="8"/>
        <end position="67"/>
    </location>
</feature>
<dbReference type="InterPro" id="IPR009057">
    <property type="entry name" value="Homeodomain-like_sf"/>
</dbReference>
<evidence type="ECO:0000313" key="4">
    <source>
        <dbReference type="EMBL" id="RLV54995.1"/>
    </source>
</evidence>
<reference evidence="4 5" key="1">
    <citation type="submission" date="2018-10" db="EMBL/GenBank/DDBJ databases">
        <title>Aeromicrobium sp. 9W16Y-2 whole genome shotgun sequence.</title>
        <authorList>
            <person name="Li F."/>
        </authorList>
    </citation>
    <scope>NUCLEOTIDE SEQUENCE [LARGE SCALE GENOMIC DNA]</scope>
    <source>
        <strain evidence="4 5">9W16Y-2</strain>
    </source>
</reference>
<feature type="DNA-binding region" description="H-T-H motif" evidence="2">
    <location>
        <begin position="30"/>
        <end position="49"/>
    </location>
</feature>
<dbReference type="EMBL" id="RDBF01000011">
    <property type="protein sequence ID" value="RLV54995.1"/>
    <property type="molecule type" value="Genomic_DNA"/>
</dbReference>
<dbReference type="InterPro" id="IPR050109">
    <property type="entry name" value="HTH-type_TetR-like_transc_reg"/>
</dbReference>
<keyword evidence="5" id="KW-1185">Reference proteome</keyword>
<organism evidence="4 5">
    <name type="scientific">Aeromicrobium phragmitis</name>
    <dbReference type="NCBI Taxonomy" id="2478914"/>
    <lineage>
        <taxon>Bacteria</taxon>
        <taxon>Bacillati</taxon>
        <taxon>Actinomycetota</taxon>
        <taxon>Actinomycetes</taxon>
        <taxon>Propionibacteriales</taxon>
        <taxon>Nocardioidaceae</taxon>
        <taxon>Aeromicrobium</taxon>
    </lineage>
</organism>
<dbReference type="Pfam" id="PF00440">
    <property type="entry name" value="TetR_N"/>
    <property type="match status" value="1"/>
</dbReference>
<protein>
    <submittedName>
        <fullName evidence="4">TetR/AcrR family transcriptional regulator</fullName>
    </submittedName>
</protein>
<comment type="caution">
    <text evidence="4">The sequence shown here is derived from an EMBL/GenBank/DDBJ whole genome shotgun (WGS) entry which is preliminary data.</text>
</comment>
<proteinExistence type="predicted"/>
<dbReference type="PRINTS" id="PR00455">
    <property type="entry name" value="HTHTETR"/>
</dbReference>
<dbReference type="GO" id="GO:0000976">
    <property type="term" value="F:transcription cis-regulatory region binding"/>
    <property type="evidence" value="ECO:0007669"/>
    <property type="project" value="TreeGrafter"/>
</dbReference>
<evidence type="ECO:0000313" key="5">
    <source>
        <dbReference type="Proteomes" id="UP000282515"/>
    </source>
</evidence>
<keyword evidence="1 2" id="KW-0238">DNA-binding</keyword>
<dbReference type="PROSITE" id="PS50977">
    <property type="entry name" value="HTH_TETR_2"/>
    <property type="match status" value="1"/>
</dbReference>
<sequence>MRIAPGDLTTRARIQRAAIERFGRDGFDVGLRGIAETAGVSLGLIRHHFGSKDGLRAACDTHVLEYVEHLMEEQAASTHLMATLGEYMRQSGEMSVYVHYMVRSLQSGGAFARDFLERLIQSTRVYLDAGVANGSVVPSIDPEARARFLTMASMGALLLEFTLSERDDPREAWDDYVRHATLPALELYSHGLLTDTTFLEAFLASDSSTTSSVNEADAT</sequence>
<dbReference type="Pfam" id="PF17933">
    <property type="entry name" value="TetR_C_25"/>
    <property type="match status" value="1"/>
</dbReference>
<dbReference type="InterPro" id="IPR001647">
    <property type="entry name" value="HTH_TetR"/>
</dbReference>
<dbReference type="AlphaFoldDB" id="A0A3L8PI48"/>
<dbReference type="InterPro" id="IPR036271">
    <property type="entry name" value="Tet_transcr_reg_TetR-rel_C_sf"/>
</dbReference>
<dbReference type="OrthoDB" id="3403733at2"/>
<dbReference type="RefSeq" id="WP_121794997.1">
    <property type="nucleotide sequence ID" value="NZ_RDBF01000011.1"/>
</dbReference>
<accession>A0A3L8PI48</accession>
<dbReference type="PANTHER" id="PTHR30055:SF146">
    <property type="entry name" value="HTH-TYPE TRANSCRIPTIONAL DUAL REGULATOR CECR"/>
    <property type="match status" value="1"/>
</dbReference>
<dbReference type="SUPFAM" id="SSF48498">
    <property type="entry name" value="Tetracyclin repressor-like, C-terminal domain"/>
    <property type="match status" value="1"/>
</dbReference>
<evidence type="ECO:0000256" key="1">
    <source>
        <dbReference type="ARBA" id="ARBA00023125"/>
    </source>
</evidence>
<dbReference type="InterPro" id="IPR041484">
    <property type="entry name" value="TetR_C_25"/>
</dbReference>
<evidence type="ECO:0000256" key="2">
    <source>
        <dbReference type="PROSITE-ProRule" id="PRU00335"/>
    </source>
</evidence>
<dbReference type="Proteomes" id="UP000282515">
    <property type="component" value="Unassembled WGS sequence"/>
</dbReference>
<dbReference type="SUPFAM" id="SSF46689">
    <property type="entry name" value="Homeodomain-like"/>
    <property type="match status" value="1"/>
</dbReference>
<gene>
    <name evidence="4" type="ORF">D9V41_12915</name>
</gene>
<name>A0A3L8PI48_9ACTN</name>
<evidence type="ECO:0000259" key="3">
    <source>
        <dbReference type="PROSITE" id="PS50977"/>
    </source>
</evidence>
<dbReference type="Gene3D" id="1.10.357.10">
    <property type="entry name" value="Tetracycline Repressor, domain 2"/>
    <property type="match status" value="1"/>
</dbReference>
<dbReference type="PANTHER" id="PTHR30055">
    <property type="entry name" value="HTH-TYPE TRANSCRIPTIONAL REGULATOR RUTR"/>
    <property type="match status" value="1"/>
</dbReference>
<dbReference type="GO" id="GO:0003700">
    <property type="term" value="F:DNA-binding transcription factor activity"/>
    <property type="evidence" value="ECO:0007669"/>
    <property type="project" value="TreeGrafter"/>
</dbReference>